<organism evidence="1 2">
    <name type="scientific">Chitinophaga niastensis</name>
    <dbReference type="NCBI Taxonomy" id="536980"/>
    <lineage>
        <taxon>Bacteria</taxon>
        <taxon>Pseudomonadati</taxon>
        <taxon>Bacteroidota</taxon>
        <taxon>Chitinophagia</taxon>
        <taxon>Chitinophagales</taxon>
        <taxon>Chitinophagaceae</taxon>
        <taxon>Chitinophaga</taxon>
    </lineage>
</organism>
<proteinExistence type="predicted"/>
<name>A0A2P8HGR6_CHINA</name>
<evidence type="ECO:0000313" key="2">
    <source>
        <dbReference type="Proteomes" id="UP000240971"/>
    </source>
</evidence>
<dbReference type="AlphaFoldDB" id="A0A2P8HGR6"/>
<dbReference type="Proteomes" id="UP000240971">
    <property type="component" value="Unassembled WGS sequence"/>
</dbReference>
<sequence>MYKKRKTDFIINSIDNENKVAAYADGELRNLANFYLERLLYLEGGTLNFLVKAAEK</sequence>
<comment type="caution">
    <text evidence="1">The sequence shown here is derived from an EMBL/GenBank/DDBJ whole genome shotgun (WGS) entry which is preliminary data.</text>
</comment>
<accession>A0A2P8HGR6</accession>
<protein>
    <submittedName>
        <fullName evidence="1">Uncharacterized protein</fullName>
    </submittedName>
</protein>
<gene>
    <name evidence="1" type="ORF">CLV51_10482</name>
</gene>
<reference evidence="1 2" key="1">
    <citation type="submission" date="2018-03" db="EMBL/GenBank/DDBJ databases">
        <title>Genomic Encyclopedia of Archaeal and Bacterial Type Strains, Phase II (KMG-II): from individual species to whole genera.</title>
        <authorList>
            <person name="Goeker M."/>
        </authorList>
    </citation>
    <scope>NUCLEOTIDE SEQUENCE [LARGE SCALE GENOMIC DNA]</scope>
    <source>
        <strain evidence="1 2">DSM 24859</strain>
    </source>
</reference>
<dbReference type="EMBL" id="PYAW01000004">
    <property type="protein sequence ID" value="PSL45380.1"/>
    <property type="molecule type" value="Genomic_DNA"/>
</dbReference>
<evidence type="ECO:0000313" key="1">
    <source>
        <dbReference type="EMBL" id="PSL45380.1"/>
    </source>
</evidence>
<keyword evidence="2" id="KW-1185">Reference proteome</keyword>